<dbReference type="Gene3D" id="3.40.50.880">
    <property type="match status" value="1"/>
</dbReference>
<reference evidence="3" key="1">
    <citation type="journal article" date="2019" name="Int. J. Syst. Evol. Microbiol.">
        <title>The Global Catalogue of Microorganisms (GCM) 10K type strain sequencing project: providing services to taxonomists for standard genome sequencing and annotation.</title>
        <authorList>
            <consortium name="The Broad Institute Genomics Platform"/>
            <consortium name="The Broad Institute Genome Sequencing Center for Infectious Disease"/>
            <person name="Wu L."/>
            <person name="Ma J."/>
        </authorList>
    </citation>
    <scope>NUCLEOTIDE SEQUENCE [LARGE SCALE GENOMIC DNA]</scope>
    <source>
        <strain evidence="3">CGMCC 1.10188</strain>
    </source>
</reference>
<gene>
    <name evidence="2" type="ORF">GCM10011505_18320</name>
</gene>
<dbReference type="RefSeq" id="WP_188577046.1">
    <property type="nucleotide sequence ID" value="NZ_BMDZ01000017.1"/>
</dbReference>
<feature type="domain" description="DJ-1/PfpI" evidence="1">
    <location>
        <begin position="9"/>
        <end position="169"/>
    </location>
</feature>
<dbReference type="PANTHER" id="PTHR43130">
    <property type="entry name" value="ARAC-FAMILY TRANSCRIPTIONAL REGULATOR"/>
    <property type="match status" value="1"/>
</dbReference>
<keyword evidence="3" id="KW-1185">Reference proteome</keyword>
<dbReference type="PANTHER" id="PTHR43130:SF2">
    <property type="entry name" value="DJ-1_PFPI DOMAIN-CONTAINING PROTEIN"/>
    <property type="match status" value="1"/>
</dbReference>
<dbReference type="Pfam" id="PF01965">
    <property type="entry name" value="DJ-1_PfpI"/>
    <property type="match status" value="1"/>
</dbReference>
<comment type="caution">
    <text evidence="2">The sequence shown here is derived from an EMBL/GenBank/DDBJ whole genome shotgun (WGS) entry which is preliminary data.</text>
</comment>
<dbReference type="Proteomes" id="UP000603352">
    <property type="component" value="Unassembled WGS sequence"/>
</dbReference>
<sequence length="234" mass="23549">MTDIPAPSRAGLLIFPGITALDMVGPWEVFLRIPGWAPLLVGRDDQPVAADGGLMLTPHATIADCPPLDLLLIPGGGGIDALLADDAVLDFVRAQAATTAHGIASVCTGALLLGAAGLLRGTRATTHWASHDLLAIFGAIPVADRVVVDGRIASGGGVTAGIDIAVALAARIAGPDVAAGIELAIEYAPEPPMGAGRPDTAPPAVLDAVTTAFADRIARRRALAEAAAARFTTG</sequence>
<dbReference type="EMBL" id="BMDZ01000017">
    <property type="protein sequence ID" value="GGB37214.1"/>
    <property type="molecule type" value="Genomic_DNA"/>
</dbReference>
<protein>
    <submittedName>
        <fullName evidence="2">Dimethylglycine dehydrogenase</fullName>
    </submittedName>
</protein>
<name>A0ABQ1IFU7_9PROT</name>
<dbReference type="InterPro" id="IPR029062">
    <property type="entry name" value="Class_I_gatase-like"/>
</dbReference>
<dbReference type="InterPro" id="IPR052158">
    <property type="entry name" value="INH-QAR"/>
</dbReference>
<evidence type="ECO:0000313" key="3">
    <source>
        <dbReference type="Proteomes" id="UP000603352"/>
    </source>
</evidence>
<dbReference type="SUPFAM" id="SSF52317">
    <property type="entry name" value="Class I glutamine amidotransferase-like"/>
    <property type="match status" value="1"/>
</dbReference>
<proteinExistence type="predicted"/>
<evidence type="ECO:0000313" key="2">
    <source>
        <dbReference type="EMBL" id="GGB37214.1"/>
    </source>
</evidence>
<evidence type="ECO:0000259" key="1">
    <source>
        <dbReference type="Pfam" id="PF01965"/>
    </source>
</evidence>
<organism evidence="2 3">
    <name type="scientific">Tistrella bauzanensis</name>
    <dbReference type="NCBI Taxonomy" id="657419"/>
    <lineage>
        <taxon>Bacteria</taxon>
        <taxon>Pseudomonadati</taxon>
        <taxon>Pseudomonadota</taxon>
        <taxon>Alphaproteobacteria</taxon>
        <taxon>Geminicoccales</taxon>
        <taxon>Geminicoccaceae</taxon>
        <taxon>Tistrella</taxon>
    </lineage>
</organism>
<dbReference type="CDD" id="cd03139">
    <property type="entry name" value="GATase1_PfpI_2"/>
    <property type="match status" value="1"/>
</dbReference>
<accession>A0ABQ1IFU7</accession>
<dbReference type="InterPro" id="IPR002818">
    <property type="entry name" value="DJ-1/PfpI"/>
</dbReference>